<reference evidence="1 2" key="1">
    <citation type="journal article" date="2021" name="Plant Biotechnol. J.">
        <title>Multi-omics assisted identification of the key and species-specific regulatory components of drought-tolerant mechanisms in Gossypium stocksii.</title>
        <authorList>
            <person name="Yu D."/>
            <person name="Ke L."/>
            <person name="Zhang D."/>
            <person name="Wu Y."/>
            <person name="Sun Y."/>
            <person name="Mei J."/>
            <person name="Sun J."/>
            <person name="Sun Y."/>
        </authorList>
    </citation>
    <scope>NUCLEOTIDE SEQUENCE [LARGE SCALE GENOMIC DNA]</scope>
    <source>
        <strain evidence="2">cv. E1</strain>
        <tissue evidence="1">Leaf</tissue>
    </source>
</reference>
<gene>
    <name evidence="1" type="ORF">J1N35_034392</name>
</gene>
<comment type="caution">
    <text evidence="1">The sequence shown here is derived from an EMBL/GenBank/DDBJ whole genome shotgun (WGS) entry which is preliminary data.</text>
</comment>
<accession>A0A9D3URZ3</accession>
<proteinExistence type="predicted"/>
<organism evidence="1 2">
    <name type="scientific">Gossypium stocksii</name>
    <dbReference type="NCBI Taxonomy" id="47602"/>
    <lineage>
        <taxon>Eukaryota</taxon>
        <taxon>Viridiplantae</taxon>
        <taxon>Streptophyta</taxon>
        <taxon>Embryophyta</taxon>
        <taxon>Tracheophyta</taxon>
        <taxon>Spermatophyta</taxon>
        <taxon>Magnoliopsida</taxon>
        <taxon>eudicotyledons</taxon>
        <taxon>Gunneridae</taxon>
        <taxon>Pentapetalae</taxon>
        <taxon>rosids</taxon>
        <taxon>malvids</taxon>
        <taxon>Malvales</taxon>
        <taxon>Malvaceae</taxon>
        <taxon>Malvoideae</taxon>
        <taxon>Gossypium</taxon>
    </lineage>
</organism>
<evidence type="ECO:0000313" key="1">
    <source>
        <dbReference type="EMBL" id="KAH1056327.1"/>
    </source>
</evidence>
<evidence type="ECO:0000313" key="2">
    <source>
        <dbReference type="Proteomes" id="UP000828251"/>
    </source>
</evidence>
<dbReference type="Proteomes" id="UP000828251">
    <property type="component" value="Unassembled WGS sequence"/>
</dbReference>
<protein>
    <submittedName>
        <fullName evidence="1">Uncharacterized protein</fullName>
    </submittedName>
</protein>
<sequence length="54" mass="6150">MNFLNRVSLKVIKALMLVIGGEFNKTVANKIERGTKSAEDYYKEMEIAMIRADV</sequence>
<name>A0A9D3URZ3_9ROSI</name>
<keyword evidence="2" id="KW-1185">Reference proteome</keyword>
<dbReference type="AlphaFoldDB" id="A0A9D3URZ3"/>
<dbReference type="EMBL" id="JAIQCV010000010">
    <property type="protein sequence ID" value="KAH1056327.1"/>
    <property type="molecule type" value="Genomic_DNA"/>
</dbReference>